<evidence type="ECO:0000256" key="3">
    <source>
        <dbReference type="ARBA" id="ARBA00022475"/>
    </source>
</evidence>
<dbReference type="Pfam" id="PF00005">
    <property type="entry name" value="ABC_tran"/>
    <property type="match status" value="1"/>
</dbReference>
<dbReference type="FunFam" id="3.40.50.300:FF:000299">
    <property type="entry name" value="ABC transporter ATP-binding protein/permease"/>
    <property type="match status" value="1"/>
</dbReference>
<gene>
    <name evidence="13" type="ORF">SAMN05421672_10641</name>
</gene>
<dbReference type="NCBIfam" id="TIGR03375">
    <property type="entry name" value="type_I_sec_LssB"/>
    <property type="match status" value="1"/>
</dbReference>
<dbReference type="GO" id="GO:0006508">
    <property type="term" value="P:proteolysis"/>
    <property type="evidence" value="ECO:0007669"/>
    <property type="project" value="InterPro"/>
</dbReference>
<dbReference type="GO" id="GO:0016887">
    <property type="term" value="F:ATP hydrolysis activity"/>
    <property type="evidence" value="ECO:0007669"/>
    <property type="project" value="InterPro"/>
</dbReference>
<dbReference type="SUPFAM" id="SSF90123">
    <property type="entry name" value="ABC transporter transmembrane region"/>
    <property type="match status" value="1"/>
</dbReference>
<feature type="transmembrane region" description="Helical" evidence="9">
    <location>
        <begin position="402"/>
        <end position="429"/>
    </location>
</feature>
<dbReference type="GO" id="GO:0005886">
    <property type="term" value="C:plasma membrane"/>
    <property type="evidence" value="ECO:0007669"/>
    <property type="project" value="UniProtKB-SubCell"/>
</dbReference>
<protein>
    <submittedName>
        <fullName evidence="13">ATP-binding cassette, subfamily C, LapB</fullName>
    </submittedName>
</protein>
<dbReference type="InterPro" id="IPR005074">
    <property type="entry name" value="Peptidase_C39"/>
</dbReference>
<feature type="domain" description="Peptidase C39" evidence="12">
    <location>
        <begin position="16"/>
        <end position="135"/>
    </location>
</feature>
<dbReference type="SUPFAM" id="SSF52540">
    <property type="entry name" value="P-loop containing nucleoside triphosphate hydrolases"/>
    <property type="match status" value="1"/>
</dbReference>
<dbReference type="Pfam" id="PF00664">
    <property type="entry name" value="ABC_membrane"/>
    <property type="match status" value="1"/>
</dbReference>
<dbReference type="InterPro" id="IPR036640">
    <property type="entry name" value="ABC1_TM_sf"/>
</dbReference>
<evidence type="ECO:0000313" key="13">
    <source>
        <dbReference type="EMBL" id="SIQ41242.1"/>
    </source>
</evidence>
<evidence type="ECO:0000256" key="2">
    <source>
        <dbReference type="ARBA" id="ARBA00022448"/>
    </source>
</evidence>
<keyword evidence="6 13" id="KW-0067">ATP-binding</keyword>
<keyword evidence="3" id="KW-1003">Cell membrane</keyword>
<evidence type="ECO:0000256" key="7">
    <source>
        <dbReference type="ARBA" id="ARBA00022989"/>
    </source>
</evidence>
<dbReference type="Proteomes" id="UP000186079">
    <property type="component" value="Unassembled WGS sequence"/>
</dbReference>
<dbReference type="EMBL" id="FTMC01000006">
    <property type="protein sequence ID" value="SIQ41242.1"/>
    <property type="molecule type" value="Genomic_DNA"/>
</dbReference>
<dbReference type="InterPro" id="IPR003593">
    <property type="entry name" value="AAA+_ATPase"/>
</dbReference>
<dbReference type="InterPro" id="IPR017750">
    <property type="entry name" value="ATPase_T1SS"/>
</dbReference>
<dbReference type="Gene3D" id="3.90.70.10">
    <property type="entry name" value="Cysteine proteinases"/>
    <property type="match status" value="1"/>
</dbReference>
<dbReference type="CDD" id="cd18587">
    <property type="entry name" value="ABC_6TM_LapB_like"/>
    <property type="match status" value="1"/>
</dbReference>
<dbReference type="InterPro" id="IPR003439">
    <property type="entry name" value="ABC_transporter-like_ATP-bd"/>
</dbReference>
<feature type="domain" description="ABC transporter" evidence="10">
    <location>
        <begin position="482"/>
        <end position="713"/>
    </location>
</feature>
<dbReference type="GO" id="GO:0140359">
    <property type="term" value="F:ABC-type transporter activity"/>
    <property type="evidence" value="ECO:0007669"/>
    <property type="project" value="InterPro"/>
</dbReference>
<evidence type="ECO:0000256" key="1">
    <source>
        <dbReference type="ARBA" id="ARBA00004651"/>
    </source>
</evidence>
<evidence type="ECO:0000256" key="4">
    <source>
        <dbReference type="ARBA" id="ARBA00022692"/>
    </source>
</evidence>
<evidence type="ECO:0000256" key="5">
    <source>
        <dbReference type="ARBA" id="ARBA00022741"/>
    </source>
</evidence>
<dbReference type="PROSITE" id="PS50990">
    <property type="entry name" value="PEPTIDASE_C39"/>
    <property type="match status" value="1"/>
</dbReference>
<keyword evidence="5" id="KW-0547">Nucleotide-binding</keyword>
<dbReference type="PANTHER" id="PTHR24221">
    <property type="entry name" value="ATP-BINDING CASSETTE SUB-FAMILY B"/>
    <property type="match status" value="1"/>
</dbReference>
<organism evidence="13 14">
    <name type="scientific">Pseudomonas flexibilis</name>
    <dbReference type="NCBI Taxonomy" id="706570"/>
    <lineage>
        <taxon>Bacteria</taxon>
        <taxon>Pseudomonadati</taxon>
        <taxon>Pseudomonadota</taxon>
        <taxon>Gammaproteobacteria</taxon>
        <taxon>Pseudomonadales</taxon>
        <taxon>Pseudomonadaceae</taxon>
        <taxon>Pseudomonas</taxon>
    </lineage>
</organism>
<keyword evidence="8 9" id="KW-0472">Membrane</keyword>
<comment type="subcellular location">
    <subcellularLocation>
        <location evidence="1">Cell membrane</location>
        <topology evidence="1">Multi-pass membrane protein</topology>
    </subcellularLocation>
</comment>
<keyword evidence="7 9" id="KW-1133">Transmembrane helix</keyword>
<evidence type="ECO:0000259" key="12">
    <source>
        <dbReference type="PROSITE" id="PS50990"/>
    </source>
</evidence>
<keyword evidence="2" id="KW-0813">Transport</keyword>
<evidence type="ECO:0000256" key="6">
    <source>
        <dbReference type="ARBA" id="ARBA00022840"/>
    </source>
</evidence>
<proteinExistence type="predicted"/>
<dbReference type="InterPro" id="IPR027417">
    <property type="entry name" value="P-loop_NTPase"/>
</dbReference>
<evidence type="ECO:0000256" key="9">
    <source>
        <dbReference type="SAM" id="Phobius"/>
    </source>
</evidence>
<dbReference type="GO" id="GO:0034040">
    <property type="term" value="F:ATPase-coupled lipid transmembrane transporter activity"/>
    <property type="evidence" value="ECO:0007669"/>
    <property type="project" value="TreeGrafter"/>
</dbReference>
<dbReference type="SMART" id="SM00382">
    <property type="entry name" value="AAA"/>
    <property type="match status" value="1"/>
</dbReference>
<dbReference type="AlphaFoldDB" id="A0A1N6SJU7"/>
<dbReference type="GO" id="GO:0005524">
    <property type="term" value="F:ATP binding"/>
    <property type="evidence" value="ECO:0007669"/>
    <property type="project" value="UniProtKB-KW"/>
</dbReference>
<feature type="transmembrane region" description="Helical" evidence="9">
    <location>
        <begin position="200"/>
        <end position="221"/>
    </location>
</feature>
<evidence type="ECO:0000313" key="14">
    <source>
        <dbReference type="Proteomes" id="UP000186079"/>
    </source>
</evidence>
<sequence>MGIQVAHAGVGAPLHETDDPLLDGLLLLCQLWDRAISRGQLLSGLPLPAQRLTAELLPRAAARAGLQGRWLNRSLGGISDVALPALLLLDNGGTAVLLELGECRARILASESAGGEVSIDRAELEVRYSGRVFFAQPRHAFDLRPESLIPRTHAWFRDTLLHSRWLYADAVVASLLINLIGLFAPLFVMNVYDRVVPNQALSTLWVLAIGIVGAYGFELLLRSLRGLSLDLAGRKTDLIVSATLFERILGMPLSLRPARVGSFAQNIHDFQGLRDFLSSLTLTSLIDLPFCLLVLLAIAWLGGPLVWVPLLAFPLALGLGWLLQAPLRKSLERSMALAAERQSTLIETLGGLDALKVNNAQGERQHHWEQTIGTLGRLELRTRQLSSLVLHLGQAVQQLSGVVLIVWGVHLIIGGSLSMGSLIACYMLNGRALAPLGQLSGLLTRYQQARLTKRNVDQMMALPQERPGGERALEPHRLKGEIECRQLSFRYPGQPEAALRDLNLRIAPGERVAVLGRSGSGKSSLARLLVGLYEAESGGLLLDGLDIRQLDIAEVRRQIGYVPQDIQLFSGTLRDNLVAGARQVSDERILQVAELAGVQAFAQLHPQGYGMPVGERGQQLSGGQRQQVALARALLLDPALLVLDEPTSAMDAGGEERLIQRLRPALVGKTLLLVTHRTSLLALVDRVLVLERGRLLADGPREAVLAALREGRLYGG</sequence>
<dbReference type="Gene3D" id="1.20.1560.10">
    <property type="entry name" value="ABC transporter type 1, transmembrane domain"/>
    <property type="match status" value="1"/>
</dbReference>
<evidence type="ECO:0000259" key="10">
    <source>
        <dbReference type="PROSITE" id="PS50893"/>
    </source>
</evidence>
<feature type="transmembrane region" description="Helical" evidence="9">
    <location>
        <begin position="306"/>
        <end position="323"/>
    </location>
</feature>
<dbReference type="PROSITE" id="PS50893">
    <property type="entry name" value="ABC_TRANSPORTER_2"/>
    <property type="match status" value="1"/>
</dbReference>
<feature type="domain" description="ABC transmembrane type-1" evidence="11">
    <location>
        <begin position="170"/>
        <end position="448"/>
    </location>
</feature>
<dbReference type="InterPro" id="IPR039421">
    <property type="entry name" value="Type_1_exporter"/>
</dbReference>
<feature type="transmembrane region" description="Helical" evidence="9">
    <location>
        <begin position="165"/>
        <end position="188"/>
    </location>
</feature>
<keyword evidence="4 9" id="KW-0812">Transmembrane</keyword>
<dbReference type="Gene3D" id="3.40.50.300">
    <property type="entry name" value="P-loop containing nucleotide triphosphate hydrolases"/>
    <property type="match status" value="1"/>
</dbReference>
<dbReference type="GO" id="GO:0008233">
    <property type="term" value="F:peptidase activity"/>
    <property type="evidence" value="ECO:0007669"/>
    <property type="project" value="InterPro"/>
</dbReference>
<name>A0A1N6SJU7_9PSED</name>
<dbReference type="PANTHER" id="PTHR24221:SF248">
    <property type="entry name" value="ABC TRANSPORTER TRANSMEMBRANE REGION"/>
    <property type="match status" value="1"/>
</dbReference>
<dbReference type="InterPro" id="IPR011527">
    <property type="entry name" value="ABC1_TM_dom"/>
</dbReference>
<feature type="transmembrane region" description="Helical" evidence="9">
    <location>
        <begin position="276"/>
        <end position="300"/>
    </location>
</feature>
<evidence type="ECO:0000256" key="8">
    <source>
        <dbReference type="ARBA" id="ARBA00023136"/>
    </source>
</evidence>
<dbReference type="PROSITE" id="PS50929">
    <property type="entry name" value="ABC_TM1F"/>
    <property type="match status" value="1"/>
</dbReference>
<dbReference type="RefSeq" id="WP_052199757.1">
    <property type="nucleotide sequence ID" value="NZ_FTMC01000006.1"/>
</dbReference>
<reference evidence="13 14" key="1">
    <citation type="submission" date="2017-01" db="EMBL/GenBank/DDBJ databases">
        <authorList>
            <person name="Mah S.A."/>
            <person name="Swanson W.J."/>
            <person name="Moy G.W."/>
            <person name="Vacquier V.D."/>
        </authorList>
    </citation>
    <scope>NUCLEOTIDE SEQUENCE [LARGE SCALE GENOMIC DNA]</scope>
    <source>
        <strain evidence="13 14">ATCC 29606</strain>
    </source>
</reference>
<accession>A0A1N6SJU7</accession>
<evidence type="ECO:0000259" key="11">
    <source>
        <dbReference type="PROSITE" id="PS50929"/>
    </source>
</evidence>